<dbReference type="GO" id="GO:0015020">
    <property type="term" value="F:glucuronosyltransferase activity"/>
    <property type="evidence" value="ECO:0007669"/>
    <property type="project" value="TreeGrafter"/>
</dbReference>
<evidence type="ECO:0000256" key="7">
    <source>
        <dbReference type="ARBA" id="ARBA00023180"/>
    </source>
</evidence>
<evidence type="ECO:0000256" key="5">
    <source>
        <dbReference type="ARBA" id="ARBA00023034"/>
    </source>
</evidence>
<dbReference type="Pfam" id="PF13896">
    <property type="entry name" value="Glyco_transf_49"/>
    <property type="match status" value="2"/>
</dbReference>
<reference evidence="8" key="1">
    <citation type="submission" date="2024-06" db="EMBL/GenBank/DDBJ databases">
        <authorList>
            <person name="Liu X."/>
            <person name="Lenzi L."/>
            <person name="Haldenby T S."/>
            <person name="Uol C."/>
        </authorList>
    </citation>
    <scope>NUCLEOTIDE SEQUENCE</scope>
</reference>
<dbReference type="InterPro" id="IPR002495">
    <property type="entry name" value="Glyco_trans_8"/>
</dbReference>
<keyword evidence="4" id="KW-1133">Transmembrane helix</keyword>
<dbReference type="GO" id="GO:0042285">
    <property type="term" value="F:xylosyltransferase activity"/>
    <property type="evidence" value="ECO:0007669"/>
    <property type="project" value="TreeGrafter"/>
</dbReference>
<sequence>MAVTEMDGGVVLEYKNNPNENFDSDRGTIIPIGHPVPAISPLEYSPKPATTDVEISLLIGGSRSTRQAVTLLKSIFYYFNWKNVEGVNTRSVQSKRLFLHLVVDDLALTSMGPLLDSWDLPRVQYSFYRFTPYEVVNLDVDLISTADIGELWDYFNTFTSHEGFGFNTGVMLLDLAKMRDENWSELWQQTAKENLRNLYYAPLADQDVINAVLAEKPRFVKKLPCEWNLQLNSRAESSRCPVLWDSFHVSSGRRLNSAQPAKLIHCNTPVKPEELALGWSINKRIYDHQNEYQVHPLRAEFTRKYQFFRHLDGQVVRQKMQEGLDNSKEMNVTGQSTSSVLNQSSRDCAEFDLELAIKRRVHPFYLHYDFSLDSNYSYSDKASEQQITLVSQLTFDRLDRLENIARSWEGPISLALYLTDREASLLVEYVEGSQTLCKRRNIGYHVVYIDGLFYPINELRNVGMRFAQTEFVFLLDIDFLPSEGIYGSLQQRVLRHLLQFVPTGTSDQVISIPRPACLVVPAFETFIAQFELPKSKTELEGAWKRGDITQFRHKIWTAGHLATNYTRWLTANETYEVTWSADYEPYVVVSRHAVSFDQRFVGFGWNKASFIMALDALGYQFLVIPEAFIIHMPHPPGIEVFRYRNNPLYK</sequence>
<keyword evidence="6" id="KW-0472">Membrane</keyword>
<dbReference type="Proteomes" id="UP001497525">
    <property type="component" value="Unassembled WGS sequence"/>
</dbReference>
<evidence type="ECO:0000256" key="4">
    <source>
        <dbReference type="ARBA" id="ARBA00022989"/>
    </source>
</evidence>
<dbReference type="PANTHER" id="PTHR12270:SF25">
    <property type="entry name" value="GLYCOSYLTRANSFERASE-LIKE PROTEIN LARGE"/>
    <property type="match status" value="1"/>
</dbReference>
<dbReference type="SUPFAM" id="SSF53448">
    <property type="entry name" value="Nucleotide-diphospho-sugar transferases"/>
    <property type="match status" value="2"/>
</dbReference>
<dbReference type="GO" id="GO:0035269">
    <property type="term" value="P:protein O-linked glycosylation via mannose"/>
    <property type="evidence" value="ECO:0007669"/>
    <property type="project" value="TreeGrafter"/>
</dbReference>
<evidence type="ECO:0000256" key="6">
    <source>
        <dbReference type="ARBA" id="ARBA00023136"/>
    </source>
</evidence>
<dbReference type="Gene3D" id="3.90.550.10">
    <property type="entry name" value="Spore Coat Polysaccharide Biosynthesis Protein SpsA, Chain A"/>
    <property type="match status" value="2"/>
</dbReference>
<evidence type="ECO:0000313" key="8">
    <source>
        <dbReference type="EMBL" id="CAL5132064.1"/>
    </source>
</evidence>
<keyword evidence="2" id="KW-0812">Transmembrane</keyword>
<dbReference type="InterPro" id="IPR051292">
    <property type="entry name" value="Xyl/GlcA_transferase"/>
</dbReference>
<dbReference type="GO" id="GO:0000139">
    <property type="term" value="C:Golgi membrane"/>
    <property type="evidence" value="ECO:0007669"/>
    <property type="project" value="UniProtKB-SubCell"/>
</dbReference>
<dbReference type="EMBL" id="CAXLJL010000112">
    <property type="protein sequence ID" value="CAL5132064.1"/>
    <property type="molecule type" value="Genomic_DNA"/>
</dbReference>
<dbReference type="Pfam" id="PF01501">
    <property type="entry name" value="Glyco_transf_8"/>
    <property type="match status" value="1"/>
</dbReference>
<organism evidence="8 9">
    <name type="scientific">Calicophoron daubneyi</name>
    <name type="common">Rumen fluke</name>
    <name type="synonym">Paramphistomum daubneyi</name>
    <dbReference type="NCBI Taxonomy" id="300641"/>
    <lineage>
        <taxon>Eukaryota</taxon>
        <taxon>Metazoa</taxon>
        <taxon>Spiralia</taxon>
        <taxon>Lophotrochozoa</taxon>
        <taxon>Platyhelminthes</taxon>
        <taxon>Trematoda</taxon>
        <taxon>Digenea</taxon>
        <taxon>Plagiorchiida</taxon>
        <taxon>Pronocephalata</taxon>
        <taxon>Paramphistomoidea</taxon>
        <taxon>Paramphistomidae</taxon>
        <taxon>Calicophoron</taxon>
    </lineage>
</organism>
<comment type="subcellular location">
    <subcellularLocation>
        <location evidence="1">Golgi apparatus membrane</location>
        <topology evidence="1">Single-pass type II membrane protein</topology>
    </subcellularLocation>
</comment>
<evidence type="ECO:0000256" key="3">
    <source>
        <dbReference type="ARBA" id="ARBA00022968"/>
    </source>
</evidence>
<gene>
    <name evidence="8" type="ORF">CDAUBV1_LOCUS4578</name>
</gene>
<name>A0AAV2T7L4_CALDB</name>
<evidence type="ECO:0000256" key="2">
    <source>
        <dbReference type="ARBA" id="ARBA00022692"/>
    </source>
</evidence>
<keyword evidence="5" id="KW-0333">Golgi apparatus</keyword>
<dbReference type="AlphaFoldDB" id="A0AAV2T7L4"/>
<protein>
    <submittedName>
        <fullName evidence="8">Uncharacterized protein</fullName>
    </submittedName>
</protein>
<proteinExistence type="predicted"/>
<dbReference type="InterPro" id="IPR029044">
    <property type="entry name" value="Nucleotide-diphossugar_trans"/>
</dbReference>
<keyword evidence="3" id="KW-0735">Signal-anchor</keyword>
<dbReference type="PANTHER" id="PTHR12270">
    <property type="entry name" value="GLYCOSYLTRANSFERASE-RELATED"/>
    <property type="match status" value="1"/>
</dbReference>
<keyword evidence="7" id="KW-0325">Glycoprotein</keyword>
<comment type="caution">
    <text evidence="8">The sequence shown here is derived from an EMBL/GenBank/DDBJ whole genome shotgun (WGS) entry which is preliminary data.</text>
</comment>
<evidence type="ECO:0000256" key="1">
    <source>
        <dbReference type="ARBA" id="ARBA00004323"/>
    </source>
</evidence>
<evidence type="ECO:0000313" key="9">
    <source>
        <dbReference type="Proteomes" id="UP001497525"/>
    </source>
</evidence>
<accession>A0AAV2T7L4</accession>